<organism evidence="1 2">
    <name type="scientific">Bradyrhizobium nanningense</name>
    <dbReference type="NCBI Taxonomy" id="1325118"/>
    <lineage>
        <taxon>Bacteria</taxon>
        <taxon>Pseudomonadati</taxon>
        <taxon>Pseudomonadota</taxon>
        <taxon>Alphaproteobacteria</taxon>
        <taxon>Hyphomicrobiales</taxon>
        <taxon>Nitrobacteraceae</taxon>
        <taxon>Bradyrhizobium</taxon>
    </lineage>
</organism>
<dbReference type="Proteomes" id="UP000289546">
    <property type="component" value="Unassembled WGS sequence"/>
</dbReference>
<comment type="caution">
    <text evidence="1">The sequence shown here is derived from an EMBL/GenBank/DDBJ whole genome shotgun (WGS) entry which is preliminary data.</text>
</comment>
<dbReference type="EMBL" id="LBJQ01000078">
    <property type="protein sequence ID" value="RXH27094.1"/>
    <property type="molecule type" value="Genomic_DNA"/>
</dbReference>
<protein>
    <submittedName>
        <fullName evidence="1">Uncharacterized protein</fullName>
    </submittedName>
</protein>
<proteinExistence type="predicted"/>
<accession>A0A4Q0S4D2</accession>
<dbReference type="AlphaFoldDB" id="A0A4Q0S4D2"/>
<gene>
    <name evidence="1" type="ORF">XH99_16815</name>
</gene>
<reference evidence="1 2" key="1">
    <citation type="submission" date="2015-04" db="EMBL/GenBank/DDBJ databases">
        <title>Comparative genomics of rhizobia nodulating Arachis hypogaea in China.</title>
        <authorList>
            <person name="Li Y."/>
        </authorList>
    </citation>
    <scope>NUCLEOTIDE SEQUENCE [LARGE SCALE GENOMIC DNA]</scope>
    <source>
        <strain evidence="1 2">CCBAU 51757</strain>
    </source>
</reference>
<sequence length="69" mass="7508">MLDGLPGLTDCLVGLGAERLRQDAHVGLKQAWPVLLAPNAQLSRMRPQPNPEARIEPFVGSFAFQLLGE</sequence>
<evidence type="ECO:0000313" key="1">
    <source>
        <dbReference type="EMBL" id="RXH27094.1"/>
    </source>
</evidence>
<keyword evidence="2" id="KW-1185">Reference proteome</keyword>
<name>A0A4Q0S4D2_9BRAD</name>
<evidence type="ECO:0000313" key="2">
    <source>
        <dbReference type="Proteomes" id="UP000289546"/>
    </source>
</evidence>